<accession>D3V8M3</accession>
<protein>
    <submittedName>
        <fullName evidence="1">Uncharacterized protein</fullName>
    </submittedName>
</protein>
<dbReference type="KEGG" id="xbo:XBJ1_3061"/>
<dbReference type="AlphaFoldDB" id="D3V8M3"/>
<dbReference type="STRING" id="406818.XBJ1_3061"/>
<organism evidence="1 2">
    <name type="scientific">Xenorhabdus bovienii (strain SS-2004)</name>
    <name type="common">Xenorhabdus nematophila subsp. bovienii</name>
    <dbReference type="NCBI Taxonomy" id="406818"/>
    <lineage>
        <taxon>Bacteria</taxon>
        <taxon>Pseudomonadati</taxon>
        <taxon>Pseudomonadota</taxon>
        <taxon>Gammaproteobacteria</taxon>
        <taxon>Enterobacterales</taxon>
        <taxon>Morganellaceae</taxon>
        <taxon>Xenorhabdus</taxon>
    </lineage>
</organism>
<proteinExistence type="predicted"/>
<dbReference type="EMBL" id="FN667741">
    <property type="protein sequence ID" value="CBJ82185.1"/>
    <property type="molecule type" value="Genomic_DNA"/>
</dbReference>
<name>D3V8M3_XENBS</name>
<reference evidence="1" key="1">
    <citation type="journal article" date="2011" name="PLoS ONE">
        <title>The entomopathogenic bacterial endosymbionts xenorhabdus and photorhabdus: convergent lifestyles from divergent genomes.</title>
        <authorList>
            <person name="Chaston J.M."/>
            <person name="Suen G."/>
            <person name="Tucker S.L."/>
            <person name="Andersen A.W."/>
            <person name="Bhasin A."/>
            <person name="Bode E."/>
            <person name="Bode H.B."/>
            <person name="Brachmann A.O."/>
            <person name="Cowles C.E."/>
            <person name="Cowles K.N."/>
            <person name="Darby C."/>
            <person name="de Leon L."/>
            <person name="Drace K."/>
            <person name="Du Z."/>
            <person name="Givaudan A."/>
            <person name="Herbert Tran E.E."/>
            <person name="Jewell K.A."/>
            <person name="Knack J.J."/>
            <person name="Krasomil-Osterfeld K.C."/>
            <person name="Kukor R."/>
            <person name="Lanois A."/>
            <person name="Latreille P."/>
            <person name="Leimgruber N.K."/>
            <person name="Lipke C.M."/>
            <person name="Liu R."/>
            <person name="Lu X."/>
            <person name="Martens E.C."/>
            <person name="Marri P.R."/>
            <person name="Medigue C."/>
            <person name="Menard M.L."/>
            <person name="Miller N.M."/>
            <person name="Morales-Soto N."/>
            <person name="Norton S."/>
            <person name="Ogier J.C."/>
            <person name="Orchard S.S."/>
            <person name="Park D."/>
            <person name="Park Y."/>
            <person name="Qurollo B.A."/>
            <person name="Sugar D.R."/>
            <person name="Richards G.R."/>
            <person name="Rouy Z."/>
            <person name="Slominski B."/>
            <person name="Slominski K."/>
            <person name="Snyder H."/>
            <person name="Tjaden B.C."/>
            <person name="van der Hoeven R."/>
            <person name="Welch R.D."/>
            <person name="Wheeler C."/>
            <person name="Xiang B."/>
            <person name="Barbazuk B."/>
            <person name="Gaudriault S."/>
            <person name="Goodner B."/>
            <person name="Slater S.C."/>
            <person name="Forst S."/>
            <person name="Goldman B.S."/>
            <person name="Goodrich-Blair H."/>
        </authorList>
    </citation>
    <scope>NUCLEOTIDE SEQUENCE [LARGE SCALE GENOMIC DNA]</scope>
    <source>
        <strain evidence="1">SS-2004</strain>
    </source>
</reference>
<evidence type="ECO:0000313" key="2">
    <source>
        <dbReference type="Proteomes" id="UP000002045"/>
    </source>
</evidence>
<dbReference type="HOGENOM" id="CLU_215039_0_0_6"/>
<sequence>MIFFLSVQLPQFEVSKITNELALTHPSLLIMFNCSISAQLDFGQKLPAIAQ</sequence>
<gene>
    <name evidence="1" type="ordered locus">XBJ1_3061</name>
</gene>
<dbReference type="Proteomes" id="UP000002045">
    <property type="component" value="Chromosome"/>
</dbReference>
<evidence type="ECO:0000313" key="1">
    <source>
        <dbReference type="EMBL" id="CBJ82185.1"/>
    </source>
</evidence>